<dbReference type="Pfam" id="PF13532">
    <property type="entry name" value="2OG-FeII_Oxy_2"/>
    <property type="match status" value="1"/>
</dbReference>
<evidence type="ECO:0000256" key="5">
    <source>
        <dbReference type="PIRSR" id="PIRSR604574-2"/>
    </source>
</evidence>
<organism evidence="7 8">
    <name type="scientific">Nadsonia fulvescens var. elongata DSM 6958</name>
    <dbReference type="NCBI Taxonomy" id="857566"/>
    <lineage>
        <taxon>Eukaryota</taxon>
        <taxon>Fungi</taxon>
        <taxon>Dikarya</taxon>
        <taxon>Ascomycota</taxon>
        <taxon>Saccharomycotina</taxon>
        <taxon>Dipodascomycetes</taxon>
        <taxon>Dipodascales</taxon>
        <taxon>Dipodascales incertae sedis</taxon>
        <taxon>Nadsonia</taxon>
    </lineage>
</organism>
<dbReference type="GO" id="GO:0005737">
    <property type="term" value="C:cytoplasm"/>
    <property type="evidence" value="ECO:0007669"/>
    <property type="project" value="TreeGrafter"/>
</dbReference>
<dbReference type="GO" id="GO:0046872">
    <property type="term" value="F:metal ion binding"/>
    <property type="evidence" value="ECO:0007669"/>
    <property type="project" value="UniProtKB-KW"/>
</dbReference>
<dbReference type="Gene3D" id="2.60.120.590">
    <property type="entry name" value="Alpha-ketoglutarate-dependent dioxygenase AlkB-like"/>
    <property type="match status" value="1"/>
</dbReference>
<feature type="binding site" evidence="5">
    <location>
        <position position="291"/>
    </location>
    <ligand>
        <name>Fe cation</name>
        <dbReference type="ChEBI" id="CHEBI:24875"/>
        <note>catalytic</note>
    </ligand>
</feature>
<dbReference type="AlphaFoldDB" id="A0A1E3PF68"/>
<evidence type="ECO:0000256" key="2">
    <source>
        <dbReference type="ARBA" id="ARBA00022964"/>
    </source>
</evidence>
<dbReference type="EMBL" id="KV454414">
    <property type="protein sequence ID" value="ODQ63537.1"/>
    <property type="molecule type" value="Genomic_DNA"/>
</dbReference>
<evidence type="ECO:0000256" key="4">
    <source>
        <dbReference type="ARBA" id="ARBA00023004"/>
    </source>
</evidence>
<keyword evidence="2" id="KW-0223">Dioxygenase</keyword>
<keyword evidence="8" id="KW-1185">Reference proteome</keyword>
<dbReference type="InterPro" id="IPR004574">
    <property type="entry name" value="Alkb"/>
</dbReference>
<protein>
    <recommendedName>
        <fullName evidence="6">Alpha-ketoglutarate-dependent dioxygenase AlkB-like domain-containing protein</fullName>
    </recommendedName>
</protein>
<evidence type="ECO:0000256" key="1">
    <source>
        <dbReference type="ARBA" id="ARBA00022723"/>
    </source>
</evidence>
<dbReference type="STRING" id="857566.A0A1E3PF68"/>
<feature type="binding site" evidence="5">
    <location>
        <position position="370"/>
    </location>
    <ligand>
        <name>Fe cation</name>
        <dbReference type="ChEBI" id="CHEBI:24875"/>
        <note>catalytic</note>
    </ligand>
</feature>
<dbReference type="InterPro" id="IPR037151">
    <property type="entry name" value="AlkB-like_sf"/>
</dbReference>
<proteinExistence type="predicted"/>
<evidence type="ECO:0000256" key="3">
    <source>
        <dbReference type="ARBA" id="ARBA00023002"/>
    </source>
</evidence>
<dbReference type="GO" id="GO:0005634">
    <property type="term" value="C:nucleus"/>
    <property type="evidence" value="ECO:0007669"/>
    <property type="project" value="TreeGrafter"/>
</dbReference>
<sequence length="430" mass="48391">MSTRTKVEIDPENVFRHYYKQHKVLNYEDISHDLTPEVLLIDDLTTFKSPYYNIRVNNGSALSEAESNEVLNSLKTRFNDFMSLSTKGGNTSENIQDDPQILLENIPNCITVDQLPGLRIIPNYLPVQVQQILIESVIEDYIPNENHLSNLHLHYKLPRRLTLFPEITKGNIGITDKLADGTNLETDPTMKTIVNKIPRKSATSIEAIREKQLRWITLGGQYNWTTKIYPTFEPHTPEFPDFPTNLCRLLGSSPNNLSSPSSSSLSYLDFDTLPQAAIVNFYSPGDILSPHQDVAELCQNDLLSLSIGCSAIFYIGLVKSCTERCSVGSKSDSDTINNEKEKDWLVPPLAVLVKSGDILIMGGQSRFAFHGIGKVFAGTCPEYLETPFLTLPSGSSVSEEPLVLKKWSFYGSWMRNKRVNINVRQMLKKV</sequence>
<keyword evidence="3" id="KW-0560">Oxidoreductase</keyword>
<evidence type="ECO:0000313" key="7">
    <source>
        <dbReference type="EMBL" id="ODQ63537.1"/>
    </source>
</evidence>
<keyword evidence="1 5" id="KW-0479">Metal-binding</keyword>
<reference evidence="7 8" key="1">
    <citation type="journal article" date="2016" name="Proc. Natl. Acad. Sci. U.S.A.">
        <title>Comparative genomics of biotechnologically important yeasts.</title>
        <authorList>
            <person name="Riley R."/>
            <person name="Haridas S."/>
            <person name="Wolfe K.H."/>
            <person name="Lopes M.R."/>
            <person name="Hittinger C.T."/>
            <person name="Goeker M."/>
            <person name="Salamov A.A."/>
            <person name="Wisecaver J.H."/>
            <person name="Long T.M."/>
            <person name="Calvey C.H."/>
            <person name="Aerts A.L."/>
            <person name="Barry K.W."/>
            <person name="Choi C."/>
            <person name="Clum A."/>
            <person name="Coughlan A.Y."/>
            <person name="Deshpande S."/>
            <person name="Douglass A.P."/>
            <person name="Hanson S.J."/>
            <person name="Klenk H.-P."/>
            <person name="LaButti K.M."/>
            <person name="Lapidus A."/>
            <person name="Lindquist E.A."/>
            <person name="Lipzen A.M."/>
            <person name="Meier-Kolthoff J.P."/>
            <person name="Ohm R.A."/>
            <person name="Otillar R.P."/>
            <person name="Pangilinan J.L."/>
            <person name="Peng Y."/>
            <person name="Rokas A."/>
            <person name="Rosa C.A."/>
            <person name="Scheuner C."/>
            <person name="Sibirny A.A."/>
            <person name="Slot J.C."/>
            <person name="Stielow J.B."/>
            <person name="Sun H."/>
            <person name="Kurtzman C.P."/>
            <person name="Blackwell M."/>
            <person name="Grigoriev I.V."/>
            <person name="Jeffries T.W."/>
        </authorList>
    </citation>
    <scope>NUCLEOTIDE SEQUENCE [LARGE SCALE GENOMIC DNA]</scope>
    <source>
        <strain evidence="7 8">DSM 6958</strain>
    </source>
</reference>
<keyword evidence="4 5" id="KW-0408">Iron</keyword>
<feature type="binding site" evidence="5">
    <location>
        <position position="293"/>
    </location>
    <ligand>
        <name>Fe cation</name>
        <dbReference type="ChEBI" id="CHEBI:24875"/>
        <note>catalytic</note>
    </ligand>
</feature>
<dbReference type="InterPro" id="IPR027450">
    <property type="entry name" value="AlkB-like"/>
</dbReference>
<feature type="domain" description="Alpha-ketoglutarate-dependent dioxygenase AlkB-like" evidence="6">
    <location>
        <begin position="196"/>
        <end position="424"/>
    </location>
</feature>
<evidence type="ECO:0000259" key="6">
    <source>
        <dbReference type="Pfam" id="PF13532"/>
    </source>
</evidence>
<gene>
    <name evidence="7" type="ORF">NADFUDRAFT_53203</name>
</gene>
<evidence type="ECO:0000313" key="8">
    <source>
        <dbReference type="Proteomes" id="UP000095009"/>
    </source>
</evidence>
<dbReference type="SUPFAM" id="SSF51197">
    <property type="entry name" value="Clavaminate synthase-like"/>
    <property type="match status" value="1"/>
</dbReference>
<dbReference type="PANTHER" id="PTHR16557:SF2">
    <property type="entry name" value="NUCLEIC ACID DIOXYGENASE ALKBH1"/>
    <property type="match status" value="1"/>
</dbReference>
<dbReference type="OrthoDB" id="6614653at2759"/>
<dbReference type="Proteomes" id="UP000095009">
    <property type="component" value="Unassembled WGS sequence"/>
</dbReference>
<dbReference type="GO" id="GO:0051213">
    <property type="term" value="F:dioxygenase activity"/>
    <property type="evidence" value="ECO:0007669"/>
    <property type="project" value="UniProtKB-KW"/>
</dbReference>
<name>A0A1E3PF68_9ASCO</name>
<accession>A0A1E3PF68</accession>
<comment type="cofactor">
    <cofactor evidence="5">
        <name>Fe(2+)</name>
        <dbReference type="ChEBI" id="CHEBI:29033"/>
    </cofactor>
    <text evidence="5">Binds 1 Fe(2+) ion per subunit.</text>
</comment>
<dbReference type="PANTHER" id="PTHR16557">
    <property type="entry name" value="ALKYLATED DNA REPAIR PROTEIN ALKB-RELATED"/>
    <property type="match status" value="1"/>
</dbReference>